<evidence type="ECO:0000313" key="4">
    <source>
        <dbReference type="Proteomes" id="UP000790347"/>
    </source>
</evidence>
<dbReference type="Proteomes" id="UP000790347">
    <property type="component" value="Unassembled WGS sequence"/>
</dbReference>
<reference evidence="3" key="2">
    <citation type="journal article" date="2022" name="Res Sq">
        <title>Comparative Genomics Reveals Insights into the Divergent Evolution of Astigmatic Mites and Household Pest Adaptations.</title>
        <authorList>
            <person name="Xiong Q."/>
            <person name="Wan A.T.-Y."/>
            <person name="Liu X.-Y."/>
            <person name="Fung C.S.-H."/>
            <person name="Xiao X."/>
            <person name="Malainual N."/>
            <person name="Hou J."/>
            <person name="Wang L."/>
            <person name="Wang M."/>
            <person name="Yang K."/>
            <person name="Cui Y."/>
            <person name="Leung E."/>
            <person name="Nong W."/>
            <person name="Shin S.-K."/>
            <person name="Au S."/>
            <person name="Jeong K.Y."/>
            <person name="Chew F.T."/>
            <person name="Hui J."/>
            <person name="Leung T.F."/>
            <person name="Tungtrongchitr A."/>
            <person name="Zhong N."/>
            <person name="Liu Z."/>
            <person name="Tsui S."/>
        </authorList>
    </citation>
    <scope>NUCLEOTIDE SEQUENCE</scope>
    <source>
        <strain evidence="3">Derf</strain>
        <tissue evidence="3">Whole organism</tissue>
    </source>
</reference>
<keyword evidence="2" id="KW-1133">Transmembrane helix</keyword>
<dbReference type="EMBL" id="ASGP02000002">
    <property type="protein sequence ID" value="KAH9521245.1"/>
    <property type="molecule type" value="Genomic_DNA"/>
</dbReference>
<evidence type="ECO:0000313" key="3">
    <source>
        <dbReference type="EMBL" id="KAH9521245.1"/>
    </source>
</evidence>
<gene>
    <name evidence="3" type="ORF">DERF_004919</name>
</gene>
<keyword evidence="2" id="KW-0812">Transmembrane</keyword>
<keyword evidence="4" id="KW-1185">Reference proteome</keyword>
<feature type="transmembrane region" description="Helical" evidence="2">
    <location>
        <begin position="39"/>
        <end position="56"/>
    </location>
</feature>
<accession>A0A922LAM8</accession>
<keyword evidence="2" id="KW-0472">Membrane</keyword>
<name>A0A922LAM8_DERFA</name>
<evidence type="ECO:0000256" key="2">
    <source>
        <dbReference type="SAM" id="Phobius"/>
    </source>
</evidence>
<evidence type="ECO:0000256" key="1">
    <source>
        <dbReference type="SAM" id="MobiDB-lite"/>
    </source>
</evidence>
<protein>
    <submittedName>
        <fullName evidence="3">Uncharacterized protein</fullName>
    </submittedName>
</protein>
<dbReference type="AlphaFoldDB" id="A0A922LAM8"/>
<comment type="caution">
    <text evidence="3">The sequence shown here is derived from an EMBL/GenBank/DDBJ whole genome shotgun (WGS) entry which is preliminary data.</text>
</comment>
<reference evidence="3" key="1">
    <citation type="submission" date="2013-05" db="EMBL/GenBank/DDBJ databases">
        <authorList>
            <person name="Yim A.K.Y."/>
            <person name="Chan T.F."/>
            <person name="Ji K.M."/>
            <person name="Liu X.Y."/>
            <person name="Zhou J.W."/>
            <person name="Li R.Q."/>
            <person name="Yang K.Y."/>
            <person name="Li J."/>
            <person name="Li M."/>
            <person name="Law P.T.W."/>
            <person name="Wu Y.L."/>
            <person name="Cai Z.L."/>
            <person name="Qin H."/>
            <person name="Bao Y."/>
            <person name="Leung R.K.K."/>
            <person name="Ng P.K.S."/>
            <person name="Zou J."/>
            <person name="Zhong X.J."/>
            <person name="Ran P.X."/>
            <person name="Zhong N.S."/>
            <person name="Liu Z.G."/>
            <person name="Tsui S.K.W."/>
        </authorList>
    </citation>
    <scope>NUCLEOTIDE SEQUENCE</scope>
    <source>
        <strain evidence="3">Derf</strain>
        <tissue evidence="3">Whole organism</tissue>
    </source>
</reference>
<feature type="region of interest" description="Disordered" evidence="1">
    <location>
        <begin position="1"/>
        <end position="27"/>
    </location>
</feature>
<organism evidence="3 4">
    <name type="scientific">Dermatophagoides farinae</name>
    <name type="common">American house dust mite</name>
    <dbReference type="NCBI Taxonomy" id="6954"/>
    <lineage>
        <taxon>Eukaryota</taxon>
        <taxon>Metazoa</taxon>
        <taxon>Ecdysozoa</taxon>
        <taxon>Arthropoda</taxon>
        <taxon>Chelicerata</taxon>
        <taxon>Arachnida</taxon>
        <taxon>Acari</taxon>
        <taxon>Acariformes</taxon>
        <taxon>Sarcoptiformes</taxon>
        <taxon>Astigmata</taxon>
        <taxon>Psoroptidia</taxon>
        <taxon>Analgoidea</taxon>
        <taxon>Pyroglyphidae</taxon>
        <taxon>Dermatophagoidinae</taxon>
        <taxon>Dermatophagoides</taxon>
    </lineage>
</organism>
<proteinExistence type="predicted"/>
<sequence length="84" mass="9905">MTFEASSIYRRPTNRQQQQQQQHQSIGSRSNIMMANMRYLYNETFCAEIIMMMIIIKNNDLKGKCYHFTCIELLSSSSKTRISD</sequence>